<name>A0A7T6Z9X5_9BACI</name>
<reference evidence="1 2" key="1">
    <citation type="submission" date="2020-06" db="EMBL/GenBank/DDBJ databases">
        <title>Genomic analysis of Salicibibacter sp. NKC21-4.</title>
        <authorList>
            <person name="Oh Y.J."/>
        </authorList>
    </citation>
    <scope>NUCLEOTIDE SEQUENCE [LARGE SCALE GENOMIC DNA]</scope>
    <source>
        <strain evidence="1 2">NKC21-4</strain>
    </source>
</reference>
<dbReference type="Proteomes" id="UP000595349">
    <property type="component" value="Chromosome"/>
</dbReference>
<protein>
    <submittedName>
        <fullName evidence="1">Uncharacterized protein</fullName>
    </submittedName>
</protein>
<organism evidence="1 2">
    <name type="scientific">Salicibibacter cibi</name>
    <dbReference type="NCBI Taxonomy" id="2743001"/>
    <lineage>
        <taxon>Bacteria</taxon>
        <taxon>Bacillati</taxon>
        <taxon>Bacillota</taxon>
        <taxon>Bacilli</taxon>
        <taxon>Bacillales</taxon>
        <taxon>Bacillaceae</taxon>
        <taxon>Salicibibacter</taxon>
    </lineage>
</organism>
<dbReference type="KEGG" id="scib:HUG20_06760"/>
<proteinExistence type="predicted"/>
<gene>
    <name evidence="1" type="ORF">HUG20_06760</name>
</gene>
<evidence type="ECO:0000313" key="2">
    <source>
        <dbReference type="Proteomes" id="UP000595349"/>
    </source>
</evidence>
<evidence type="ECO:0000313" key="1">
    <source>
        <dbReference type="EMBL" id="QQK79605.1"/>
    </source>
</evidence>
<sequence length="65" mass="7996">MTIEDINMRISILKDAYRRNMVDPSVYEVKMDDLLNRRKSLTKRKMEREQHMEHAIDWMRQMLAN</sequence>
<keyword evidence="2" id="KW-1185">Reference proteome</keyword>
<accession>A0A7T6Z9X5</accession>
<dbReference type="RefSeq" id="WP_200089482.1">
    <property type="nucleotide sequence ID" value="NZ_CP054706.1"/>
</dbReference>
<dbReference type="AlphaFoldDB" id="A0A7T6Z9X5"/>
<dbReference type="EMBL" id="CP054706">
    <property type="protein sequence ID" value="QQK79605.1"/>
    <property type="molecule type" value="Genomic_DNA"/>
</dbReference>